<comment type="catalytic activity">
    <reaction evidence="7 8">
        <text>cytidine(34) in tRNA(Ile2) + L-lysine + ATP = lysidine(34) in tRNA(Ile2) + AMP + diphosphate + H(+)</text>
        <dbReference type="Rhea" id="RHEA:43744"/>
        <dbReference type="Rhea" id="RHEA-COMP:10625"/>
        <dbReference type="Rhea" id="RHEA-COMP:10670"/>
        <dbReference type="ChEBI" id="CHEBI:15378"/>
        <dbReference type="ChEBI" id="CHEBI:30616"/>
        <dbReference type="ChEBI" id="CHEBI:32551"/>
        <dbReference type="ChEBI" id="CHEBI:33019"/>
        <dbReference type="ChEBI" id="CHEBI:82748"/>
        <dbReference type="ChEBI" id="CHEBI:83665"/>
        <dbReference type="ChEBI" id="CHEBI:456215"/>
        <dbReference type="EC" id="6.3.4.19"/>
    </reaction>
</comment>
<evidence type="ECO:0000256" key="7">
    <source>
        <dbReference type="ARBA" id="ARBA00048539"/>
    </source>
</evidence>
<proteinExistence type="inferred from homology"/>
<dbReference type="PANTHER" id="PTHR43033">
    <property type="entry name" value="TRNA(ILE)-LYSIDINE SYNTHASE-RELATED"/>
    <property type="match status" value="1"/>
</dbReference>
<keyword evidence="4 8" id="KW-0819">tRNA processing</keyword>
<protein>
    <recommendedName>
        <fullName evidence="8">tRNA(Ile)-lysidine synthase</fullName>
        <ecNumber evidence="8">6.3.4.19</ecNumber>
    </recommendedName>
    <alternativeName>
        <fullName evidence="8">tRNA(Ile)-2-lysyl-cytidine synthase</fullName>
    </alternativeName>
    <alternativeName>
        <fullName evidence="8">tRNA(Ile)-lysidine synthetase</fullName>
    </alternativeName>
</protein>
<dbReference type="CDD" id="cd01992">
    <property type="entry name" value="TilS_N"/>
    <property type="match status" value="1"/>
</dbReference>
<dbReference type="Gene3D" id="3.40.50.620">
    <property type="entry name" value="HUPs"/>
    <property type="match status" value="1"/>
</dbReference>
<sequence>MEQEVQRFMTDNQLMEKGNTVLVAVSGGADSMALLSLLADMRAEWSLTIYVVHVNHQLRGEESEKDCMFVQNWCRKRAVHFREYRVDVNAQKQTEKVGTQAAAHTLRYQAFSTEMNRVSADVLATAHHGDDSTESVLMKLNRGTTPYLRLGIAAKRDFEQGSLIRPLLCVTKEAILKYCNEKEILYRDDSSNESEGYTRNRFRKYVVPELKKENPLNHIHIRRFEEWQHDDNKVLMELAEDQLAKIVMVKEKDTVIIDKDRYLKLAIPLQRRVIHLILNCLYNKGIVRDFSSYIEQIELFLQSHSNFASIDLRNGLKVYRENNCYRFTQEVYVESDTYCLELNVPGMISTPLGMVGTELLPTIGEETVECMYIPVSSFSSPLFIRNRRPGDRFNPKGLNGSKKVNRVFIDRKIDLPRRHDWPLLVDSAGNILWILLLHKAELPKQQAFDHYVRIAFVGNT</sequence>
<evidence type="ECO:0000256" key="6">
    <source>
        <dbReference type="ARBA" id="ARBA00022840"/>
    </source>
</evidence>
<accession>A0ABU6NFM6</accession>
<dbReference type="NCBIfam" id="TIGR02433">
    <property type="entry name" value="lysidine_TilS_C"/>
    <property type="match status" value="1"/>
</dbReference>
<dbReference type="InterPro" id="IPR012796">
    <property type="entry name" value="Lysidine-tRNA-synth_C"/>
</dbReference>
<dbReference type="InterPro" id="IPR012094">
    <property type="entry name" value="tRNA_Ile_lys_synt"/>
</dbReference>
<keyword evidence="2 8" id="KW-0963">Cytoplasm</keyword>
<dbReference type="RefSeq" id="WP_328236115.1">
    <property type="nucleotide sequence ID" value="NZ_JAROAS010000003.1"/>
</dbReference>
<evidence type="ECO:0000256" key="8">
    <source>
        <dbReference type="HAMAP-Rule" id="MF_01161"/>
    </source>
</evidence>
<evidence type="ECO:0000259" key="9">
    <source>
        <dbReference type="SMART" id="SM00977"/>
    </source>
</evidence>
<comment type="caution">
    <text evidence="10">The sequence shown here is derived from an EMBL/GenBank/DDBJ whole genome shotgun (WGS) entry which is preliminary data.</text>
</comment>
<dbReference type="SUPFAM" id="SSF82829">
    <property type="entry name" value="MesJ substrate recognition domain-like"/>
    <property type="match status" value="1"/>
</dbReference>
<reference evidence="10 11" key="1">
    <citation type="submission" date="2023-03" db="EMBL/GenBank/DDBJ databases">
        <title>Bacillus Genome Sequencing.</title>
        <authorList>
            <person name="Dunlap C."/>
        </authorList>
    </citation>
    <scope>NUCLEOTIDE SEQUENCE [LARGE SCALE GENOMIC DNA]</scope>
    <source>
        <strain evidence="10 11">B-4107</strain>
    </source>
</reference>
<comment type="similarity">
    <text evidence="8">Belongs to the tRNA(Ile)-lysidine synthase family.</text>
</comment>
<dbReference type="HAMAP" id="MF_01161">
    <property type="entry name" value="tRNA_Ile_lys_synt"/>
    <property type="match status" value="1"/>
</dbReference>
<dbReference type="GO" id="GO:0032267">
    <property type="term" value="F:tRNA(Ile)-lysidine synthase activity"/>
    <property type="evidence" value="ECO:0007669"/>
    <property type="project" value="UniProtKB-EC"/>
</dbReference>
<keyword evidence="11" id="KW-1185">Reference proteome</keyword>
<name>A0ABU6NFM6_9BACI</name>
<dbReference type="EC" id="6.3.4.19" evidence="8"/>
<dbReference type="InterPro" id="IPR012795">
    <property type="entry name" value="tRNA_Ile_lys_synt_N"/>
</dbReference>
<evidence type="ECO:0000256" key="2">
    <source>
        <dbReference type="ARBA" id="ARBA00022490"/>
    </source>
</evidence>
<dbReference type="NCBIfam" id="TIGR02432">
    <property type="entry name" value="lysidine_TilS_N"/>
    <property type="match status" value="1"/>
</dbReference>
<comment type="domain">
    <text evidence="8">The N-terminal region contains the highly conserved SGGXDS motif, predicted to be a P-loop motif involved in ATP binding.</text>
</comment>
<dbReference type="InterPro" id="IPR014729">
    <property type="entry name" value="Rossmann-like_a/b/a_fold"/>
</dbReference>
<dbReference type="PANTHER" id="PTHR43033:SF1">
    <property type="entry name" value="TRNA(ILE)-LYSIDINE SYNTHASE-RELATED"/>
    <property type="match status" value="1"/>
</dbReference>
<comment type="function">
    <text evidence="8">Ligates lysine onto the cytidine present at position 34 of the AUA codon-specific tRNA(Ile) that contains the anticodon CAU, in an ATP-dependent manner. Cytidine is converted to lysidine, thus changing the amino acid specificity of the tRNA from methionine to isoleucine.</text>
</comment>
<dbReference type="Proteomes" id="UP001341820">
    <property type="component" value="Unassembled WGS sequence"/>
</dbReference>
<dbReference type="EMBL" id="JAROAS010000003">
    <property type="protein sequence ID" value="MED4126826.1"/>
    <property type="molecule type" value="Genomic_DNA"/>
</dbReference>
<evidence type="ECO:0000313" key="11">
    <source>
        <dbReference type="Proteomes" id="UP001341820"/>
    </source>
</evidence>
<evidence type="ECO:0000313" key="10">
    <source>
        <dbReference type="EMBL" id="MED4126826.1"/>
    </source>
</evidence>
<dbReference type="InterPro" id="IPR011063">
    <property type="entry name" value="TilS/TtcA_N"/>
</dbReference>
<comment type="subcellular location">
    <subcellularLocation>
        <location evidence="1 8">Cytoplasm</location>
    </subcellularLocation>
</comment>
<evidence type="ECO:0000256" key="5">
    <source>
        <dbReference type="ARBA" id="ARBA00022741"/>
    </source>
</evidence>
<dbReference type="Pfam" id="PF01171">
    <property type="entry name" value="ATP_bind_3"/>
    <property type="match status" value="1"/>
</dbReference>
<feature type="binding site" evidence="8">
    <location>
        <begin position="26"/>
        <end position="31"/>
    </location>
    <ligand>
        <name>ATP</name>
        <dbReference type="ChEBI" id="CHEBI:30616"/>
    </ligand>
</feature>
<evidence type="ECO:0000256" key="1">
    <source>
        <dbReference type="ARBA" id="ARBA00004496"/>
    </source>
</evidence>
<gene>
    <name evidence="8 10" type="primary">tilS</name>
    <name evidence="10" type="ORF">P5F74_01635</name>
</gene>
<dbReference type="Gene3D" id="3.30.465.60">
    <property type="match status" value="1"/>
</dbReference>
<feature type="domain" description="Lysidine-tRNA(Ile) synthetase C-terminal" evidence="9">
    <location>
        <begin position="382"/>
        <end position="456"/>
    </location>
</feature>
<keyword evidence="5 8" id="KW-0547">Nucleotide-binding</keyword>
<keyword evidence="3 8" id="KW-0436">Ligase</keyword>
<dbReference type="SUPFAM" id="SSF52402">
    <property type="entry name" value="Adenine nucleotide alpha hydrolases-like"/>
    <property type="match status" value="1"/>
</dbReference>
<organism evidence="10 11">
    <name type="scientific">Shouchella miscanthi</name>
    <dbReference type="NCBI Taxonomy" id="2598861"/>
    <lineage>
        <taxon>Bacteria</taxon>
        <taxon>Bacillati</taxon>
        <taxon>Bacillota</taxon>
        <taxon>Bacilli</taxon>
        <taxon>Bacillales</taxon>
        <taxon>Bacillaceae</taxon>
        <taxon>Shouchella</taxon>
    </lineage>
</organism>
<evidence type="ECO:0000256" key="4">
    <source>
        <dbReference type="ARBA" id="ARBA00022694"/>
    </source>
</evidence>
<dbReference type="SUPFAM" id="SSF56037">
    <property type="entry name" value="PheT/TilS domain"/>
    <property type="match status" value="1"/>
</dbReference>
<keyword evidence="6 8" id="KW-0067">ATP-binding</keyword>
<dbReference type="Pfam" id="PF11734">
    <property type="entry name" value="TilS_C"/>
    <property type="match status" value="1"/>
</dbReference>
<dbReference type="SMART" id="SM00977">
    <property type="entry name" value="TilS_C"/>
    <property type="match status" value="1"/>
</dbReference>
<evidence type="ECO:0000256" key="3">
    <source>
        <dbReference type="ARBA" id="ARBA00022598"/>
    </source>
</evidence>